<keyword evidence="3" id="KW-1185">Reference proteome</keyword>
<organism evidence="2 3">
    <name type="scientific">Pyxicephalus adspersus</name>
    <name type="common">African bullfrog</name>
    <dbReference type="NCBI Taxonomy" id="30357"/>
    <lineage>
        <taxon>Eukaryota</taxon>
        <taxon>Metazoa</taxon>
        <taxon>Chordata</taxon>
        <taxon>Craniata</taxon>
        <taxon>Vertebrata</taxon>
        <taxon>Euteleostomi</taxon>
        <taxon>Amphibia</taxon>
        <taxon>Batrachia</taxon>
        <taxon>Anura</taxon>
        <taxon>Neobatrachia</taxon>
        <taxon>Ranoidea</taxon>
        <taxon>Pyxicephalidae</taxon>
        <taxon>Pyxicephalinae</taxon>
        <taxon>Pyxicephalus</taxon>
    </lineage>
</organism>
<name>A0AAV3BA69_PYXAD</name>
<dbReference type="AlphaFoldDB" id="A0AAV3BA69"/>
<comment type="caution">
    <text evidence="2">The sequence shown here is derived from an EMBL/GenBank/DDBJ whole genome shotgun (WGS) entry which is preliminary data.</text>
</comment>
<dbReference type="EMBL" id="DYDO01000001">
    <property type="protein sequence ID" value="DBA33187.1"/>
    <property type="molecule type" value="Genomic_DNA"/>
</dbReference>
<evidence type="ECO:0000313" key="2">
    <source>
        <dbReference type="EMBL" id="DBA33187.1"/>
    </source>
</evidence>
<protein>
    <submittedName>
        <fullName evidence="2">Uncharacterized protein</fullName>
    </submittedName>
</protein>
<sequence>MEKKANLLNYSMFNITLNKNYISSKLLKTHKNYEPGVQKQLFLSPCPLKKQYEQVVFHTFIHKAILIFFPAVFYCWSPNMLGISLLLTASGSY</sequence>
<evidence type="ECO:0000256" key="1">
    <source>
        <dbReference type="SAM" id="Phobius"/>
    </source>
</evidence>
<keyword evidence="1" id="KW-0812">Transmembrane</keyword>
<keyword evidence="1" id="KW-0472">Membrane</keyword>
<gene>
    <name evidence="2" type="ORF">GDO54_000911</name>
</gene>
<accession>A0AAV3BA69</accession>
<dbReference type="Proteomes" id="UP001181693">
    <property type="component" value="Unassembled WGS sequence"/>
</dbReference>
<keyword evidence="1" id="KW-1133">Transmembrane helix</keyword>
<reference evidence="2" key="1">
    <citation type="thesis" date="2020" institute="ProQuest LLC" country="789 East Eisenhower Parkway, Ann Arbor, MI, USA">
        <title>Comparative Genomics and Chromosome Evolution.</title>
        <authorList>
            <person name="Mudd A.B."/>
        </authorList>
    </citation>
    <scope>NUCLEOTIDE SEQUENCE</scope>
    <source>
        <strain evidence="2">1538</strain>
        <tissue evidence="2">Blood</tissue>
    </source>
</reference>
<proteinExistence type="predicted"/>
<evidence type="ECO:0000313" key="3">
    <source>
        <dbReference type="Proteomes" id="UP001181693"/>
    </source>
</evidence>
<feature type="transmembrane region" description="Helical" evidence="1">
    <location>
        <begin position="55"/>
        <end position="76"/>
    </location>
</feature>